<keyword evidence="5" id="KW-0507">mRNA processing</keyword>
<dbReference type="eggNOG" id="KOG0118">
    <property type="taxonomic scope" value="Eukaryota"/>
</dbReference>
<evidence type="ECO:0000256" key="12">
    <source>
        <dbReference type="ARBA" id="ARBA00023242"/>
    </source>
</evidence>
<dbReference type="GO" id="GO:0071006">
    <property type="term" value="C:U2-type catalytic step 1 spliceosome"/>
    <property type="evidence" value="ECO:0007669"/>
    <property type="project" value="TreeGrafter"/>
</dbReference>
<feature type="domain" description="RRM" evidence="18">
    <location>
        <begin position="130"/>
        <end position="204"/>
    </location>
</feature>
<protein>
    <recommendedName>
        <fullName evidence="4">Pre-mRNA-splicing factor CWC2</fullName>
    </recommendedName>
</protein>
<dbReference type="InterPro" id="IPR036855">
    <property type="entry name" value="Znf_CCCH_sf"/>
</dbReference>
<feature type="domain" description="C3H1-type" evidence="19">
    <location>
        <begin position="72"/>
        <end position="94"/>
    </location>
</feature>
<dbReference type="InterPro" id="IPR035979">
    <property type="entry name" value="RBD_domain_sf"/>
</dbReference>
<dbReference type="AlphaFoldDB" id="K0KN33"/>
<feature type="zinc finger region" description="C3H1-type" evidence="16">
    <location>
        <begin position="72"/>
        <end position="94"/>
    </location>
</feature>
<dbReference type="PANTHER" id="PTHR14089:SF2">
    <property type="entry name" value="PRE-MRNA-SPLICING FACTOR CWC2"/>
    <property type="match status" value="1"/>
</dbReference>
<evidence type="ECO:0000256" key="10">
    <source>
        <dbReference type="ARBA" id="ARBA00022884"/>
    </source>
</evidence>
<dbReference type="SUPFAM" id="SSF90229">
    <property type="entry name" value="CCCH zinc finger"/>
    <property type="match status" value="1"/>
</dbReference>
<evidence type="ECO:0000256" key="7">
    <source>
        <dbReference type="ARBA" id="ARBA00022728"/>
    </source>
</evidence>
<dbReference type="GO" id="GO:0071007">
    <property type="term" value="C:U2-type catalytic step 2 spliceosome"/>
    <property type="evidence" value="ECO:0007669"/>
    <property type="project" value="TreeGrafter"/>
</dbReference>
<dbReference type="GO" id="GO:0017070">
    <property type="term" value="F:U6 snRNA binding"/>
    <property type="evidence" value="ECO:0007669"/>
    <property type="project" value="TreeGrafter"/>
</dbReference>
<accession>K0KN33</accession>
<evidence type="ECO:0000256" key="8">
    <source>
        <dbReference type="ARBA" id="ARBA00022771"/>
    </source>
</evidence>
<keyword evidence="12" id="KW-0539">Nucleus</keyword>
<reference evidence="20 21" key="1">
    <citation type="journal article" date="2012" name="Eukaryot. Cell">
        <title>Draft genome sequence of Wickerhamomyces ciferrii NRRL Y-1031 F-60-10.</title>
        <authorList>
            <person name="Schneider J."/>
            <person name="Andrea H."/>
            <person name="Blom J."/>
            <person name="Jaenicke S."/>
            <person name="Ruckert C."/>
            <person name="Schorsch C."/>
            <person name="Szczepanowski R."/>
            <person name="Farwick M."/>
            <person name="Goesmann A."/>
            <person name="Puhler A."/>
            <person name="Schaffer S."/>
            <person name="Tauch A."/>
            <person name="Kohler T."/>
            <person name="Brinkrolf K."/>
        </authorList>
    </citation>
    <scope>NUCLEOTIDE SEQUENCE [LARGE SCALE GENOMIC DNA]</scope>
    <source>
        <strain evidence="21">ATCC 14091 / BCRC 22168 / CBS 111 / JCM 3599 / NBRC 0793 / NRRL Y-1031 F-60-10</strain>
    </source>
</reference>
<evidence type="ECO:0000313" key="20">
    <source>
        <dbReference type="EMBL" id="CCH46675.1"/>
    </source>
</evidence>
<keyword evidence="6 16" id="KW-0479">Metal-binding</keyword>
<feature type="region of interest" description="Disordered" evidence="17">
    <location>
        <begin position="1"/>
        <end position="23"/>
    </location>
</feature>
<evidence type="ECO:0000259" key="18">
    <source>
        <dbReference type="PROSITE" id="PS50102"/>
    </source>
</evidence>
<organism evidence="20 21">
    <name type="scientific">Wickerhamomyces ciferrii (strain ATCC 14091 / BCRC 22168 / CBS 111 / JCM 3599 / NBRC 0793 / NRRL Y-1031 F-60-10)</name>
    <name type="common">Yeast</name>
    <name type="synonym">Pichia ciferrii</name>
    <dbReference type="NCBI Taxonomy" id="1206466"/>
    <lineage>
        <taxon>Eukaryota</taxon>
        <taxon>Fungi</taxon>
        <taxon>Dikarya</taxon>
        <taxon>Ascomycota</taxon>
        <taxon>Saccharomycotina</taxon>
        <taxon>Saccharomycetes</taxon>
        <taxon>Phaffomycetales</taxon>
        <taxon>Wickerhamomycetaceae</taxon>
        <taxon>Wickerhamomyces</taxon>
    </lineage>
</organism>
<keyword evidence="7" id="KW-0747">Spliceosome</keyword>
<evidence type="ECO:0000256" key="5">
    <source>
        <dbReference type="ARBA" id="ARBA00022664"/>
    </source>
</evidence>
<dbReference type="STRING" id="1206466.K0KN33"/>
<dbReference type="InterPro" id="IPR032297">
    <property type="entry name" value="Torus"/>
</dbReference>
<comment type="subcellular location">
    <subcellularLocation>
        <location evidence="1">Nucleus</location>
    </subcellularLocation>
</comment>
<evidence type="ECO:0000256" key="16">
    <source>
        <dbReference type="PROSITE-ProRule" id="PRU00723"/>
    </source>
</evidence>
<evidence type="ECO:0000256" key="11">
    <source>
        <dbReference type="ARBA" id="ARBA00023187"/>
    </source>
</evidence>
<dbReference type="PANTHER" id="PTHR14089">
    <property type="entry name" value="PRE-MRNA-SPLICING FACTOR RBM22"/>
    <property type="match status" value="1"/>
</dbReference>
<comment type="function">
    <text evidence="14">Involved in the first step of pre-mRNA splicing. Required for cell growth and cell cycle control. Plays a role in the levels of the U1, U4, U5 and U6 snRNAs and the maintenance of the U4/U6 snRNA complex. May provide the link between the 'nineteen complex' NTC spliceosome protein complex and the spliceosome through the U6 snRNA. Associates predominantly with U6 snRNAs in assembled active spliceosomes. Binds directly to the internal stem-loop (ISL) domain of the U6 snRNA and to the pre-mRNA intron near the 5' splice site during the activation and catalytic phases of the spliceosome cycle.</text>
</comment>
<name>K0KN33_WICCF</name>
<evidence type="ECO:0000256" key="17">
    <source>
        <dbReference type="SAM" id="MobiDB-lite"/>
    </source>
</evidence>
<keyword evidence="10 15" id="KW-0694">RNA-binding</keyword>
<evidence type="ECO:0000256" key="14">
    <source>
        <dbReference type="ARBA" id="ARBA00025224"/>
    </source>
</evidence>
<dbReference type="Pfam" id="PF16131">
    <property type="entry name" value="Torus"/>
    <property type="match status" value="1"/>
</dbReference>
<dbReference type="Gene3D" id="3.30.70.330">
    <property type="match status" value="1"/>
</dbReference>
<evidence type="ECO:0000256" key="6">
    <source>
        <dbReference type="ARBA" id="ARBA00022723"/>
    </source>
</evidence>
<dbReference type="GO" id="GO:0006397">
    <property type="term" value="P:mRNA processing"/>
    <property type="evidence" value="ECO:0007669"/>
    <property type="project" value="UniProtKB-KW"/>
</dbReference>
<dbReference type="SMART" id="SM00360">
    <property type="entry name" value="RRM"/>
    <property type="match status" value="1"/>
</dbReference>
<dbReference type="Pfam" id="PF00076">
    <property type="entry name" value="RRM_1"/>
    <property type="match status" value="1"/>
</dbReference>
<evidence type="ECO:0000313" key="21">
    <source>
        <dbReference type="Proteomes" id="UP000009328"/>
    </source>
</evidence>
<dbReference type="GO" id="GO:0000974">
    <property type="term" value="C:Prp19 complex"/>
    <property type="evidence" value="ECO:0007669"/>
    <property type="project" value="TreeGrafter"/>
</dbReference>
<dbReference type="InParanoid" id="K0KN33"/>
<evidence type="ECO:0000256" key="13">
    <source>
        <dbReference type="ARBA" id="ARBA00023306"/>
    </source>
</evidence>
<dbReference type="Proteomes" id="UP000009328">
    <property type="component" value="Unassembled WGS sequence"/>
</dbReference>
<comment type="similarity">
    <text evidence="2">Belongs to the RRM CWC2 family.</text>
</comment>
<keyword evidence="9 16" id="KW-0862">Zinc</keyword>
<evidence type="ECO:0000256" key="15">
    <source>
        <dbReference type="PROSITE-ProRule" id="PRU00176"/>
    </source>
</evidence>
<dbReference type="GO" id="GO:0036002">
    <property type="term" value="F:pre-mRNA binding"/>
    <property type="evidence" value="ECO:0007669"/>
    <property type="project" value="TreeGrafter"/>
</dbReference>
<comment type="subunit">
    <text evidence="3">Associated with the spliceosome.</text>
</comment>
<keyword evidence="13" id="KW-0131">Cell cycle</keyword>
<evidence type="ECO:0000259" key="19">
    <source>
        <dbReference type="PROSITE" id="PS50103"/>
    </source>
</evidence>
<evidence type="ECO:0000256" key="2">
    <source>
        <dbReference type="ARBA" id="ARBA00008024"/>
    </source>
</evidence>
<dbReference type="PROSITE" id="PS50103">
    <property type="entry name" value="ZF_C3H1"/>
    <property type="match status" value="1"/>
</dbReference>
<dbReference type="EMBL" id="CAIF01000261">
    <property type="protein sequence ID" value="CCH46675.1"/>
    <property type="molecule type" value="Genomic_DNA"/>
</dbReference>
<keyword evidence="8 16" id="KW-0863">Zinc-finger</keyword>
<evidence type="ECO:0000256" key="4">
    <source>
        <dbReference type="ARBA" id="ARBA00017295"/>
    </source>
</evidence>
<dbReference type="FunCoup" id="K0KN33">
    <property type="interactions" value="209"/>
</dbReference>
<dbReference type="GO" id="GO:0008380">
    <property type="term" value="P:RNA splicing"/>
    <property type="evidence" value="ECO:0007669"/>
    <property type="project" value="UniProtKB-KW"/>
</dbReference>
<evidence type="ECO:0000256" key="3">
    <source>
        <dbReference type="ARBA" id="ARBA00011524"/>
    </source>
</evidence>
<dbReference type="InterPro" id="IPR012677">
    <property type="entry name" value="Nucleotide-bd_a/b_plait_sf"/>
</dbReference>
<keyword evidence="11" id="KW-0508">mRNA splicing</keyword>
<dbReference type="HOGENOM" id="CLU_043308_0_0_1"/>
<evidence type="ECO:0000256" key="1">
    <source>
        <dbReference type="ARBA" id="ARBA00004123"/>
    </source>
</evidence>
<keyword evidence="21" id="KW-1185">Reference proteome</keyword>
<evidence type="ECO:0000256" key="9">
    <source>
        <dbReference type="ARBA" id="ARBA00022833"/>
    </source>
</evidence>
<dbReference type="InterPro" id="IPR000571">
    <property type="entry name" value="Znf_CCCH"/>
</dbReference>
<feature type="region of interest" description="Disordered" evidence="17">
    <location>
        <begin position="236"/>
        <end position="257"/>
    </location>
</feature>
<sequence length="315" mass="36028">MSLDKPARVQVDPETIPQEDAPPQTGTVFNIWYNKWSGGGNQFQLVKAKYKLNVEKDSGYTKANKTDGLKFFCLFFAKGMCTKGKKCEYLHRIPNEFDFLPQTVDCFGREKFSEYKDDMSGIGSFNHVNKTLYIGGLIIKDNTHDLLNKNFRKLGKIVKINVINNKNCGFITFKDEINAQFAKEAMIGQSLYENDILNIKWANEDPNPAAIKQKKRQHEEETFQIVENLLTKFDQSKKIKPNQQQEPEIEEPKEFETPVVEKEIKQIEASNSKSTILNEKSLNYLSLLGKVNQTSTQKKETAPLVSGYESSDDDE</sequence>
<dbReference type="InterPro" id="IPR000504">
    <property type="entry name" value="RRM_dom"/>
</dbReference>
<dbReference type="PROSITE" id="PS50102">
    <property type="entry name" value="RRM"/>
    <property type="match status" value="1"/>
</dbReference>
<dbReference type="SUPFAM" id="SSF54928">
    <property type="entry name" value="RNA-binding domain, RBD"/>
    <property type="match status" value="1"/>
</dbReference>
<dbReference type="GO" id="GO:0008270">
    <property type="term" value="F:zinc ion binding"/>
    <property type="evidence" value="ECO:0007669"/>
    <property type="project" value="UniProtKB-KW"/>
</dbReference>
<comment type="caution">
    <text evidence="20">The sequence shown here is derived from an EMBL/GenBank/DDBJ whole genome shotgun (WGS) entry which is preliminary data.</text>
</comment>
<gene>
    <name evidence="20" type="primary">CWC2</name>
    <name evidence="20" type="ORF">BN7_6272</name>
</gene>
<feature type="region of interest" description="Disordered" evidence="17">
    <location>
        <begin position="292"/>
        <end position="315"/>
    </location>
</feature>
<proteinExistence type="inferred from homology"/>
<dbReference type="InterPro" id="IPR039171">
    <property type="entry name" value="Cwc2/Slt11"/>
</dbReference>